<dbReference type="Gene3D" id="3.20.20.70">
    <property type="entry name" value="Aldolase class I"/>
    <property type="match status" value="1"/>
</dbReference>
<evidence type="ECO:0000256" key="1">
    <source>
        <dbReference type="ARBA" id="ARBA00001917"/>
    </source>
</evidence>
<evidence type="ECO:0000313" key="6">
    <source>
        <dbReference type="Proteomes" id="UP000603912"/>
    </source>
</evidence>
<dbReference type="FunFam" id="3.20.20.70:FF:000059">
    <property type="entry name" value="N-ethylmaleimide reductase, FMN-linked"/>
    <property type="match status" value="1"/>
</dbReference>
<dbReference type="Pfam" id="PF00724">
    <property type="entry name" value="Oxidored_FMN"/>
    <property type="match status" value="1"/>
</dbReference>
<dbReference type="PANTHER" id="PTHR22893:SF91">
    <property type="entry name" value="NADPH DEHYDROGENASE 2-RELATED"/>
    <property type="match status" value="1"/>
</dbReference>
<feature type="domain" description="NADH:flavin oxidoreductase/NADH oxidase N-terminal" evidence="4">
    <location>
        <begin position="4"/>
        <end position="338"/>
    </location>
</feature>
<evidence type="ECO:0000256" key="2">
    <source>
        <dbReference type="ARBA" id="ARBA00005979"/>
    </source>
</evidence>
<dbReference type="RefSeq" id="WP_188518092.1">
    <property type="nucleotide sequence ID" value="NZ_BMES01000002.1"/>
</dbReference>
<dbReference type="InterPro" id="IPR045247">
    <property type="entry name" value="Oye-like"/>
</dbReference>
<gene>
    <name evidence="5" type="primary">nerA</name>
    <name evidence="5" type="ORF">GCM10007036_24930</name>
</gene>
<comment type="similarity">
    <text evidence="2">Belongs to the NADH:flavin oxidoreductase/NADH oxidase family.</text>
</comment>
<evidence type="ECO:0000313" key="5">
    <source>
        <dbReference type="EMBL" id="GGH20975.1"/>
    </source>
</evidence>
<keyword evidence="3" id="KW-0560">Oxidoreductase</keyword>
<evidence type="ECO:0000256" key="3">
    <source>
        <dbReference type="ARBA" id="ARBA00023002"/>
    </source>
</evidence>
<dbReference type="PANTHER" id="PTHR22893">
    <property type="entry name" value="NADH OXIDOREDUCTASE-RELATED"/>
    <property type="match status" value="1"/>
</dbReference>
<sequence>MTLLFKPTQLGALRLANSIVMAPLTRQRADAMGVPQPHVVDYYAQRASAGLIIAEGTQPSFAGQGYCRTPGIHTPEQIAAWKQVTDAVHARGGKIVLQIMHAGRIAHSLNRQIPDEPVAPSAVTPAGTMWTDQKQMQPYPAPRAFETAELPGLIEEFAQAARNAIAAGFDGVELHAANGYLLNQFLSSNTNQRADGYGSSVSGRIRFVVETTQAVAAAIGADRTGIRISPGHMFNDLVDANPLETHLALLDALPTADMAYVHVMKADSFAAALNNAGDPDAALQALRARIKGPMLAAGGYTAETGEAALQSGLIQAVVFGRPFIANPDLVERLRDGTPLAAPNDKLFYTPGPKGYSDYPSAH</sequence>
<organism evidence="5 6">
    <name type="scientific">Alsobacter metallidurans</name>
    <dbReference type="NCBI Taxonomy" id="340221"/>
    <lineage>
        <taxon>Bacteria</taxon>
        <taxon>Pseudomonadati</taxon>
        <taxon>Pseudomonadota</taxon>
        <taxon>Alphaproteobacteria</taxon>
        <taxon>Hyphomicrobiales</taxon>
        <taxon>Alsobacteraceae</taxon>
        <taxon>Alsobacter</taxon>
    </lineage>
</organism>
<accession>A0A917MHJ7</accession>
<evidence type="ECO:0000259" key="4">
    <source>
        <dbReference type="Pfam" id="PF00724"/>
    </source>
</evidence>
<comment type="cofactor">
    <cofactor evidence="1">
        <name>FMN</name>
        <dbReference type="ChEBI" id="CHEBI:58210"/>
    </cofactor>
</comment>
<dbReference type="EMBL" id="BMES01000002">
    <property type="protein sequence ID" value="GGH20975.1"/>
    <property type="molecule type" value="Genomic_DNA"/>
</dbReference>
<reference evidence="5" key="1">
    <citation type="journal article" date="2014" name="Int. J. Syst. Evol. Microbiol.">
        <title>Complete genome sequence of Corynebacterium casei LMG S-19264T (=DSM 44701T), isolated from a smear-ripened cheese.</title>
        <authorList>
            <consortium name="US DOE Joint Genome Institute (JGI-PGF)"/>
            <person name="Walter F."/>
            <person name="Albersmeier A."/>
            <person name="Kalinowski J."/>
            <person name="Ruckert C."/>
        </authorList>
    </citation>
    <scope>NUCLEOTIDE SEQUENCE</scope>
    <source>
        <strain evidence="5">CGMCC 1.12214</strain>
    </source>
</reference>
<dbReference type="SUPFAM" id="SSF51395">
    <property type="entry name" value="FMN-linked oxidoreductases"/>
    <property type="match status" value="1"/>
</dbReference>
<comment type="caution">
    <text evidence="5">The sequence shown here is derived from an EMBL/GenBank/DDBJ whole genome shotgun (WGS) entry which is preliminary data.</text>
</comment>
<name>A0A917MHJ7_9HYPH</name>
<dbReference type="InterPro" id="IPR001155">
    <property type="entry name" value="OxRdtase_FMN_N"/>
</dbReference>
<dbReference type="InterPro" id="IPR013785">
    <property type="entry name" value="Aldolase_TIM"/>
</dbReference>
<dbReference type="Proteomes" id="UP000603912">
    <property type="component" value="Unassembled WGS sequence"/>
</dbReference>
<dbReference type="GO" id="GO:0005829">
    <property type="term" value="C:cytosol"/>
    <property type="evidence" value="ECO:0007669"/>
    <property type="project" value="UniProtKB-ARBA"/>
</dbReference>
<proteinExistence type="inferred from homology"/>
<reference evidence="5" key="2">
    <citation type="submission" date="2020-09" db="EMBL/GenBank/DDBJ databases">
        <authorList>
            <person name="Sun Q."/>
            <person name="Zhou Y."/>
        </authorList>
    </citation>
    <scope>NUCLEOTIDE SEQUENCE</scope>
    <source>
        <strain evidence="5">CGMCC 1.12214</strain>
    </source>
</reference>
<keyword evidence="6" id="KW-1185">Reference proteome</keyword>
<dbReference type="GO" id="GO:0016628">
    <property type="term" value="F:oxidoreductase activity, acting on the CH-CH group of donors, NAD or NADP as acceptor"/>
    <property type="evidence" value="ECO:0007669"/>
    <property type="project" value="UniProtKB-ARBA"/>
</dbReference>
<dbReference type="AlphaFoldDB" id="A0A917MHJ7"/>
<dbReference type="GO" id="GO:0010181">
    <property type="term" value="F:FMN binding"/>
    <property type="evidence" value="ECO:0007669"/>
    <property type="project" value="InterPro"/>
</dbReference>
<protein>
    <submittedName>
        <fullName evidence="5">Alkene reductase</fullName>
    </submittedName>
</protein>
<dbReference type="CDD" id="cd02933">
    <property type="entry name" value="OYE_like_FMN"/>
    <property type="match status" value="1"/>
</dbReference>